<comment type="caution">
    <text evidence="2">The sequence shown here is derived from an EMBL/GenBank/DDBJ whole genome shotgun (WGS) entry which is preliminary data.</text>
</comment>
<feature type="coiled-coil region" evidence="1">
    <location>
        <begin position="127"/>
        <end position="175"/>
    </location>
</feature>
<gene>
    <name evidence="2" type="ORF">DNHGIG_00690</name>
</gene>
<dbReference type="InterPro" id="IPR014243">
    <property type="entry name" value="RsfA-like"/>
</dbReference>
<dbReference type="PANTHER" id="PTHR41302">
    <property type="entry name" value="PRESPORE-SPECIFIC TRANSCRIPTIONAL REGULATOR RSFA-RELATED"/>
    <property type="match status" value="1"/>
</dbReference>
<protein>
    <recommendedName>
        <fullName evidence="4">Myb-like domain-containing protein</fullName>
    </recommendedName>
</protein>
<dbReference type="EMBL" id="BOQE01000001">
    <property type="protein sequence ID" value="GIM44520.1"/>
    <property type="molecule type" value="Genomic_DNA"/>
</dbReference>
<organism evidence="2 3">
    <name type="scientific">Collibacillus ludicampi</name>
    <dbReference type="NCBI Taxonomy" id="2771369"/>
    <lineage>
        <taxon>Bacteria</taxon>
        <taxon>Bacillati</taxon>
        <taxon>Bacillota</taxon>
        <taxon>Bacilli</taxon>
        <taxon>Bacillales</taxon>
        <taxon>Alicyclobacillaceae</taxon>
        <taxon>Collibacillus</taxon>
    </lineage>
</organism>
<evidence type="ECO:0000313" key="2">
    <source>
        <dbReference type="EMBL" id="GIM44520.1"/>
    </source>
</evidence>
<keyword evidence="1" id="KW-0175">Coiled coil</keyword>
<keyword evidence="3" id="KW-1185">Reference proteome</keyword>
<dbReference type="AlphaFoldDB" id="A0AAV4L9R1"/>
<dbReference type="Proteomes" id="UP001057291">
    <property type="component" value="Unassembled WGS sequence"/>
</dbReference>
<dbReference type="PANTHER" id="PTHR41302:SF2">
    <property type="entry name" value="PRESPORE SPECIFIC TRANSCRIPTIONAL ACTIVATOR RSFA"/>
    <property type="match status" value="1"/>
</dbReference>
<name>A0AAV4L9R1_9BACL</name>
<accession>A0AAV4L9R1</accession>
<reference evidence="2" key="1">
    <citation type="journal article" date="2023" name="Int. J. Syst. Evol. Microbiol.">
        <title>Collibacillus ludicampi gen. nov., sp. nov., a new soil bacterium of the family Alicyclobacillaceae.</title>
        <authorList>
            <person name="Jojima T."/>
            <person name="Ioku Y."/>
            <person name="Fukuta Y."/>
            <person name="Shirasaka N."/>
            <person name="Matsumura Y."/>
            <person name="Mori M."/>
        </authorList>
    </citation>
    <scope>NUCLEOTIDE SEQUENCE</scope>
    <source>
        <strain evidence="2">TP075</strain>
    </source>
</reference>
<evidence type="ECO:0008006" key="4">
    <source>
        <dbReference type="Google" id="ProtNLM"/>
    </source>
</evidence>
<dbReference type="Gene3D" id="6.10.250.3110">
    <property type="match status" value="1"/>
</dbReference>
<sequence>MAGNPGGPRVDWTEEEFDRLAEVVLETVASGGTVTEACEKFSEESKGLRSVASCRLKWNTILSEKYAAQYEIAKAQGAQARANRTLEECRRIKVNRSLPIVTRQQKDDPDEPIRMTQRELIRFLRNVEIVDSNAERLQKQLDEVTRERDELKQQLEKLQREYEEVKAERDKFLEVFNIARKNAAGINDDERKLLRINKHGVVE</sequence>
<dbReference type="RefSeq" id="WP_282197794.1">
    <property type="nucleotide sequence ID" value="NZ_BOQE01000001.1"/>
</dbReference>
<proteinExistence type="predicted"/>
<evidence type="ECO:0000313" key="3">
    <source>
        <dbReference type="Proteomes" id="UP001057291"/>
    </source>
</evidence>
<evidence type="ECO:0000256" key="1">
    <source>
        <dbReference type="SAM" id="Coils"/>
    </source>
</evidence>